<dbReference type="GO" id="GO:0043005">
    <property type="term" value="C:neuron projection"/>
    <property type="evidence" value="ECO:0007669"/>
    <property type="project" value="TreeGrafter"/>
</dbReference>
<dbReference type="Proteomes" id="UP001165740">
    <property type="component" value="Chromosome 10"/>
</dbReference>
<keyword evidence="3" id="KW-0963">Cytoplasm</keyword>
<dbReference type="OrthoDB" id="2120021at2759"/>
<evidence type="ECO:0000259" key="8">
    <source>
        <dbReference type="Pfam" id="PF14781"/>
    </source>
</evidence>
<proteinExistence type="predicted"/>
<dbReference type="SUPFAM" id="SSF50978">
    <property type="entry name" value="WD40 repeat-like"/>
    <property type="match status" value="1"/>
</dbReference>
<feature type="domain" description="BBS2 GAE" evidence="9">
    <location>
        <begin position="499"/>
        <end position="581"/>
    </location>
</feature>
<sequence>MLVPIFTLKLNHKVVPQTVAVGKYDGRHPALTCATTGGKVLVHSPHTKRQEYNQDISLLNINQQITSLAAGRLDPEADGDLLVVGSPTNILVYDINNNRDVFYKDCPDGANTVIIGMLGSFTSPLTLVGGNCSIQGYNKLGEDTFWTVTGDNVRSLCLADFDGDGMNELIVGSEDYDIRIFREDEIIAEMTETEVITNLCRLNEYRFGYALSNGTVGVYDGSIRAWRIKSKNRAVTTHGFDLNGDGVLELITGWSNGKIDARSDKTGEVIFKDNFDHSIAGIVQADYRLDSNAKGDQLICVSVEGEVKGFNPATGEVGTTLMNTNVEQETIRELSLRKQNLMLELKNYAENSKLALSGEAAVLAAALSGDLGRKNGAQGKGGFPGLKGLMPGGNSSGFDTSGGGGDGALRPGQTGLIAGQSSGGAPMGPGGQLALAGLLGSPGHSLIPGGQSQSGEFPNFKLGASSLGESGRTMGMIPANTQLETSILVNPGNQNVPPFVELKIATTNDTIIRAALIFAEGIFEGESHVIHPSAAAVSNSVSVPLIPPKDVPVDLHIKAMIGQKNSSHFHVFELTRELPRFSMFVLVDNEQPDPRSSVHFTLNERPQRAFMWLNQNFLLSQNLVCEGDLHVTFFSLRGSGLLRIRMSQAGQFAIHTDDMDLAGNVIQSLAEFLKIEDLQTIVDFPVETETLKQILIKVDELHRVRTKLTAEMADHSNLIRSMVVRAEDARIMGDMKSMRRGYMELSDLNRDLVAGYNIRCNNHQELVLGLKQINQIIQKASRVRVGKYKNQVVTLCRTAIKNNNTSSLFKIINTGVA</sequence>
<evidence type="ECO:0000256" key="6">
    <source>
        <dbReference type="ARBA" id="ARBA00023273"/>
    </source>
</evidence>
<evidence type="ECO:0000259" key="9">
    <source>
        <dbReference type="Pfam" id="PF14782"/>
    </source>
</evidence>
<dbReference type="InterPro" id="IPR055380">
    <property type="entry name" value="BBS2_hp_dom"/>
</dbReference>
<dbReference type="Pfam" id="PF14781">
    <property type="entry name" value="BBS2_N"/>
    <property type="match status" value="1"/>
</dbReference>
<keyword evidence="4" id="KW-0969">Cilium</keyword>
<feature type="compositionally biased region" description="Gly residues" evidence="7">
    <location>
        <begin position="378"/>
        <end position="407"/>
    </location>
</feature>
<keyword evidence="14" id="KW-1185">Reference proteome</keyword>
<dbReference type="PANTHER" id="PTHR32465:SF0">
    <property type="entry name" value="BARDET-BIEDL SYNDROME 2 PROTEIN"/>
    <property type="match status" value="1"/>
</dbReference>
<feature type="domain" description="BBS2 platform" evidence="11">
    <location>
        <begin position="586"/>
        <end position="673"/>
    </location>
</feature>
<dbReference type="InterPro" id="IPR055381">
    <property type="entry name" value="BBS2_CtH_dom"/>
</dbReference>
<comment type="subcellular location">
    <subcellularLocation>
        <location evidence="1">Cell projection</location>
        <location evidence="1">Cilium</location>
    </subcellularLocation>
    <subcellularLocation>
        <location evidence="2">Cytoplasm</location>
        <location evidence="2">Cytoskeleton</location>
    </subcellularLocation>
</comment>
<dbReference type="Pfam" id="PF14783">
    <property type="entry name" value="BBS2_Mid"/>
    <property type="match status" value="1"/>
</dbReference>
<dbReference type="InterPro" id="IPR016616">
    <property type="entry name" value="Bardet-Biedl_syndrome_2_prot"/>
</dbReference>
<evidence type="ECO:0000256" key="7">
    <source>
        <dbReference type="SAM" id="MobiDB-lite"/>
    </source>
</evidence>
<evidence type="ECO:0000256" key="4">
    <source>
        <dbReference type="ARBA" id="ARBA00023069"/>
    </source>
</evidence>
<accession>A0A9W3BHA7</accession>
<feature type="domain" description="Ciliary BBSome complex subunit 2 middle region" evidence="10">
    <location>
        <begin position="155"/>
        <end position="262"/>
    </location>
</feature>
<evidence type="ECO:0000256" key="1">
    <source>
        <dbReference type="ARBA" id="ARBA00004138"/>
    </source>
</evidence>
<evidence type="ECO:0000259" key="12">
    <source>
        <dbReference type="Pfam" id="PF23351"/>
    </source>
</evidence>
<dbReference type="InterPro" id="IPR029430">
    <property type="entry name" value="BBS2_N"/>
</dbReference>
<dbReference type="Pfam" id="PF23351">
    <property type="entry name" value="BBS2_CtH"/>
    <property type="match status" value="1"/>
</dbReference>
<evidence type="ECO:0000256" key="2">
    <source>
        <dbReference type="ARBA" id="ARBA00004245"/>
    </source>
</evidence>
<dbReference type="GO" id="GO:0016020">
    <property type="term" value="C:membrane"/>
    <property type="evidence" value="ECO:0007669"/>
    <property type="project" value="TreeGrafter"/>
</dbReference>
<gene>
    <name evidence="15" type="primary">LOC106070432</name>
</gene>
<dbReference type="GO" id="GO:0036064">
    <property type="term" value="C:ciliary basal body"/>
    <property type="evidence" value="ECO:0007669"/>
    <property type="project" value="TreeGrafter"/>
</dbReference>
<dbReference type="InterPro" id="IPR029429">
    <property type="entry name" value="BBS2_Mid"/>
</dbReference>
<dbReference type="InterPro" id="IPR036322">
    <property type="entry name" value="WD40_repeat_dom_sf"/>
</dbReference>
<dbReference type="InterPro" id="IPR029333">
    <property type="entry name" value="BBS2_GAE_dom"/>
</dbReference>
<name>A0A9W3BHA7_BIOGL</name>
<dbReference type="GO" id="GO:1905515">
    <property type="term" value="P:non-motile cilium assembly"/>
    <property type="evidence" value="ECO:0007669"/>
    <property type="project" value="InterPro"/>
</dbReference>
<dbReference type="PANTHER" id="PTHR32465">
    <property type="entry name" value="BARDET-BIEDL SYNDROME 2 PROTEIN"/>
    <property type="match status" value="1"/>
</dbReference>
<dbReference type="InterPro" id="IPR015943">
    <property type="entry name" value="WD40/YVTN_repeat-like_dom_sf"/>
</dbReference>
<dbReference type="Pfam" id="PF23350">
    <property type="entry name" value="BBS2_pf"/>
    <property type="match status" value="1"/>
</dbReference>
<dbReference type="OMA" id="MSDGANC"/>
<dbReference type="Gene3D" id="2.130.10.10">
    <property type="entry name" value="YVTN repeat-like/Quinoprotein amine dehydrogenase"/>
    <property type="match status" value="1"/>
</dbReference>
<feature type="region of interest" description="Disordered" evidence="7">
    <location>
        <begin position="378"/>
        <end position="424"/>
    </location>
</feature>
<dbReference type="GO" id="GO:0031514">
    <property type="term" value="C:motile cilium"/>
    <property type="evidence" value="ECO:0007669"/>
    <property type="project" value="TreeGrafter"/>
</dbReference>
<feature type="domain" description="BBS2 C-terminal helix bundle" evidence="12">
    <location>
        <begin position="787"/>
        <end position="813"/>
    </location>
</feature>
<keyword evidence="6" id="KW-0966">Cell projection</keyword>
<evidence type="ECO:0000259" key="13">
    <source>
        <dbReference type="Pfam" id="PF23353"/>
    </source>
</evidence>
<feature type="domain" description="Ciliary BBSome complex subunit 2 N-terminal" evidence="8">
    <location>
        <begin position="20"/>
        <end position="116"/>
    </location>
</feature>
<feature type="domain" description="BBS2 hairpin" evidence="13">
    <location>
        <begin position="685"/>
        <end position="782"/>
    </location>
</feature>
<dbReference type="FunFam" id="2.130.10.10:FF:000967">
    <property type="entry name" value="Bardet-Biedl syndrome 2 protein homolog"/>
    <property type="match status" value="1"/>
</dbReference>
<evidence type="ECO:0000259" key="11">
    <source>
        <dbReference type="Pfam" id="PF23350"/>
    </source>
</evidence>
<evidence type="ECO:0000256" key="3">
    <source>
        <dbReference type="ARBA" id="ARBA00022490"/>
    </source>
</evidence>
<dbReference type="Pfam" id="PF23353">
    <property type="entry name" value="BBS2_hp"/>
    <property type="match status" value="1"/>
</dbReference>
<dbReference type="InterPro" id="IPR055379">
    <property type="entry name" value="BBS2_pf_dom"/>
</dbReference>
<dbReference type="RefSeq" id="XP_055898929.1">
    <property type="nucleotide sequence ID" value="XM_056042954.1"/>
</dbReference>
<organism evidence="14 15">
    <name type="scientific">Biomphalaria glabrata</name>
    <name type="common">Bloodfluke planorb</name>
    <name type="synonym">Freshwater snail</name>
    <dbReference type="NCBI Taxonomy" id="6526"/>
    <lineage>
        <taxon>Eukaryota</taxon>
        <taxon>Metazoa</taxon>
        <taxon>Spiralia</taxon>
        <taxon>Lophotrochozoa</taxon>
        <taxon>Mollusca</taxon>
        <taxon>Gastropoda</taxon>
        <taxon>Heterobranchia</taxon>
        <taxon>Euthyneura</taxon>
        <taxon>Panpulmonata</taxon>
        <taxon>Hygrophila</taxon>
        <taxon>Lymnaeoidea</taxon>
        <taxon>Planorbidae</taxon>
        <taxon>Biomphalaria</taxon>
    </lineage>
</organism>
<keyword evidence="5" id="KW-0206">Cytoskeleton</keyword>
<dbReference type="Pfam" id="PF14782">
    <property type="entry name" value="BBS2_GAE"/>
    <property type="match status" value="1"/>
</dbReference>
<dbReference type="AlphaFoldDB" id="A0A9W3BHA7"/>
<evidence type="ECO:0000259" key="10">
    <source>
        <dbReference type="Pfam" id="PF14783"/>
    </source>
</evidence>
<evidence type="ECO:0000313" key="15">
    <source>
        <dbReference type="RefSeq" id="XP_055898929.1"/>
    </source>
</evidence>
<reference evidence="15" key="1">
    <citation type="submission" date="2025-08" db="UniProtKB">
        <authorList>
            <consortium name="RefSeq"/>
        </authorList>
    </citation>
    <scope>IDENTIFICATION</scope>
</reference>
<protein>
    <submittedName>
        <fullName evidence="15">Bardet-Biedl syndrome 2 protein-like</fullName>
    </submittedName>
</protein>
<evidence type="ECO:0000313" key="14">
    <source>
        <dbReference type="Proteomes" id="UP001165740"/>
    </source>
</evidence>
<dbReference type="GeneID" id="106070432"/>
<evidence type="ECO:0000256" key="5">
    <source>
        <dbReference type="ARBA" id="ARBA00023212"/>
    </source>
</evidence>
<dbReference type="GO" id="GO:0034464">
    <property type="term" value="C:BBSome"/>
    <property type="evidence" value="ECO:0007669"/>
    <property type="project" value="InterPro"/>
</dbReference>